<keyword evidence="1" id="KW-0472">Membrane</keyword>
<name>A0A5C5YLZ3_9BACT</name>
<dbReference type="EMBL" id="SJPO01000006">
    <property type="protein sequence ID" value="TWT75981.1"/>
    <property type="molecule type" value="Genomic_DNA"/>
</dbReference>
<feature type="transmembrane region" description="Helical" evidence="1">
    <location>
        <begin position="16"/>
        <end position="36"/>
    </location>
</feature>
<protein>
    <submittedName>
        <fullName evidence="2">Uncharacterized protein</fullName>
    </submittedName>
</protein>
<proteinExistence type="predicted"/>
<accession>A0A5C5YLZ3</accession>
<keyword evidence="1" id="KW-0812">Transmembrane</keyword>
<evidence type="ECO:0000256" key="1">
    <source>
        <dbReference type="SAM" id="Phobius"/>
    </source>
</evidence>
<organism evidence="2 3">
    <name type="scientific">Posidoniimonas polymericola</name>
    <dbReference type="NCBI Taxonomy" id="2528002"/>
    <lineage>
        <taxon>Bacteria</taxon>
        <taxon>Pseudomonadati</taxon>
        <taxon>Planctomycetota</taxon>
        <taxon>Planctomycetia</taxon>
        <taxon>Pirellulales</taxon>
        <taxon>Lacipirellulaceae</taxon>
        <taxon>Posidoniimonas</taxon>
    </lineage>
</organism>
<gene>
    <name evidence="2" type="ORF">Pla123a_27670</name>
</gene>
<dbReference type="Proteomes" id="UP000318478">
    <property type="component" value="Unassembled WGS sequence"/>
</dbReference>
<comment type="caution">
    <text evidence="2">The sequence shown here is derived from an EMBL/GenBank/DDBJ whole genome shotgun (WGS) entry which is preliminary data.</text>
</comment>
<dbReference type="AlphaFoldDB" id="A0A5C5YLZ3"/>
<sequence>MTDDASNRSLMPQFSLLNLLALTAVLAIGMAAGTAYRKHRSLLQYRETLLSLSSRLLVEDADKLASSALPKVAGNFNSWNVHIPAGEDYELRLGLGKISTTGIPPIAAGVKIPAGRHRVTLYAGDSPSEEYRFVVYVDGEQAIEQTMGSDWMPEGWSSAGGIGWPREPERDPAPLQLAARSYTPRLDFGEGRGRYFNGGYDNFVTRNGYRLWIDASDNVYQSGSPMIGIGRDPAYKGIGLRDGLRFRPISGKPYEWDFTRPSLESNDPAIRIAATFFAGDDVVLSSNSQTFQSWRIRNDATGQDALSWEADPKQLTYSAFLHPLFGSVDSRAPVVEIMWDTNRPDEAALRLADTPANDEITRWRLRLLGGTDHLWRQLKVGDRTITAGNAGDNGAATPTGETIWLDLATDNSEDTVLKWQTNETLPLQIVERTKPPYAGMGLYGGLPLSSGMRVPAELKPTLRAKALNKDPMVEAKAFPGGAVFEEIEVDLKAGPEWIWLQAKPMEQPPSAQ</sequence>
<keyword evidence="1" id="KW-1133">Transmembrane helix</keyword>
<evidence type="ECO:0000313" key="3">
    <source>
        <dbReference type="Proteomes" id="UP000318478"/>
    </source>
</evidence>
<evidence type="ECO:0000313" key="2">
    <source>
        <dbReference type="EMBL" id="TWT75981.1"/>
    </source>
</evidence>
<keyword evidence="3" id="KW-1185">Reference proteome</keyword>
<reference evidence="2 3" key="1">
    <citation type="submission" date="2019-02" db="EMBL/GenBank/DDBJ databases">
        <title>Deep-cultivation of Planctomycetes and their phenomic and genomic characterization uncovers novel biology.</title>
        <authorList>
            <person name="Wiegand S."/>
            <person name="Jogler M."/>
            <person name="Boedeker C."/>
            <person name="Pinto D."/>
            <person name="Vollmers J."/>
            <person name="Rivas-Marin E."/>
            <person name="Kohn T."/>
            <person name="Peeters S.H."/>
            <person name="Heuer A."/>
            <person name="Rast P."/>
            <person name="Oberbeckmann S."/>
            <person name="Bunk B."/>
            <person name="Jeske O."/>
            <person name="Meyerdierks A."/>
            <person name="Storesund J.E."/>
            <person name="Kallscheuer N."/>
            <person name="Luecker S."/>
            <person name="Lage O.M."/>
            <person name="Pohl T."/>
            <person name="Merkel B.J."/>
            <person name="Hornburger P."/>
            <person name="Mueller R.-W."/>
            <person name="Bruemmer F."/>
            <person name="Labrenz M."/>
            <person name="Spormann A.M."/>
            <person name="Op Den Camp H."/>
            <person name="Overmann J."/>
            <person name="Amann R."/>
            <person name="Jetten M.S.M."/>
            <person name="Mascher T."/>
            <person name="Medema M.H."/>
            <person name="Devos D.P."/>
            <person name="Kaster A.-K."/>
            <person name="Ovreas L."/>
            <person name="Rohde M."/>
            <person name="Galperin M.Y."/>
            <person name="Jogler C."/>
        </authorList>
    </citation>
    <scope>NUCLEOTIDE SEQUENCE [LARGE SCALE GENOMIC DNA]</scope>
    <source>
        <strain evidence="2 3">Pla123a</strain>
    </source>
</reference>